<dbReference type="PANTHER" id="PTHR47466:SF1">
    <property type="entry name" value="METALLOPROTEASE MEP1 (AFU_ORTHOLOGUE AFUA_1G07730)-RELATED"/>
    <property type="match status" value="1"/>
</dbReference>
<evidence type="ECO:0000259" key="9">
    <source>
        <dbReference type="Pfam" id="PF05572"/>
    </source>
</evidence>
<comment type="similarity">
    <text evidence="1">Belongs to the peptidase M43B family.</text>
</comment>
<evidence type="ECO:0000259" key="10">
    <source>
        <dbReference type="Pfam" id="PF18962"/>
    </source>
</evidence>
<keyword evidence="2" id="KW-0645">Protease</keyword>
<dbReference type="Proteomes" id="UP000290013">
    <property type="component" value="Chromosome"/>
</dbReference>
<evidence type="ECO:0000256" key="5">
    <source>
        <dbReference type="ARBA" id="ARBA00022801"/>
    </source>
</evidence>
<dbReference type="RefSeq" id="WP_130913522.1">
    <property type="nucleotide sequence ID" value="NZ_LR215974.1"/>
</dbReference>
<evidence type="ECO:0000313" key="11">
    <source>
        <dbReference type="EMBL" id="VFB02758.1"/>
    </source>
</evidence>
<dbReference type="InterPro" id="IPR026444">
    <property type="entry name" value="Secre_tail"/>
</dbReference>
<keyword evidence="7" id="KW-0482">Metalloprotease</keyword>
<evidence type="ECO:0000256" key="2">
    <source>
        <dbReference type="ARBA" id="ARBA00022670"/>
    </source>
</evidence>
<dbReference type="Pfam" id="PF05572">
    <property type="entry name" value="Peptidase_M43"/>
    <property type="match status" value="1"/>
</dbReference>
<evidence type="ECO:0000256" key="6">
    <source>
        <dbReference type="ARBA" id="ARBA00022833"/>
    </source>
</evidence>
<dbReference type="Gene3D" id="3.40.390.10">
    <property type="entry name" value="Collagenase (Catalytic Domain)"/>
    <property type="match status" value="1"/>
</dbReference>
<gene>
    <name evidence="11" type="ORF">NCTC12078_00738</name>
</gene>
<proteinExistence type="inferred from homology"/>
<dbReference type="SUPFAM" id="SSF55486">
    <property type="entry name" value="Metalloproteases ('zincins'), catalytic domain"/>
    <property type="match status" value="1"/>
</dbReference>
<evidence type="ECO:0000256" key="4">
    <source>
        <dbReference type="ARBA" id="ARBA00022729"/>
    </source>
</evidence>
<dbReference type="PANTHER" id="PTHR47466">
    <property type="match status" value="1"/>
</dbReference>
<keyword evidence="3" id="KW-0479">Metal-binding</keyword>
<dbReference type="EMBL" id="LR215974">
    <property type="protein sequence ID" value="VFB02758.1"/>
    <property type="molecule type" value="Genomic_DNA"/>
</dbReference>
<keyword evidence="5" id="KW-0378">Hydrolase</keyword>
<evidence type="ECO:0000256" key="3">
    <source>
        <dbReference type="ARBA" id="ARBA00022723"/>
    </source>
</evidence>
<protein>
    <submittedName>
        <fullName evidence="11">Por secretion system C-terminal sorting domain</fullName>
    </submittedName>
</protein>
<dbReference type="Pfam" id="PF18962">
    <property type="entry name" value="Por_Secre_tail"/>
    <property type="match status" value="1"/>
</dbReference>
<evidence type="ECO:0000313" key="12">
    <source>
        <dbReference type="Proteomes" id="UP000290013"/>
    </source>
</evidence>
<feature type="domain" description="Peptidase M43 pregnancy-associated plasma-A" evidence="9">
    <location>
        <begin position="162"/>
        <end position="301"/>
    </location>
</feature>
<keyword evidence="6" id="KW-0862">Zinc</keyword>
<dbReference type="GO" id="GO:0008237">
    <property type="term" value="F:metallopeptidase activity"/>
    <property type="evidence" value="ECO:0007669"/>
    <property type="project" value="UniProtKB-KW"/>
</dbReference>
<evidence type="ECO:0000256" key="8">
    <source>
        <dbReference type="ARBA" id="ARBA00023157"/>
    </source>
</evidence>
<sequence length="410" mass="45340">MKKYILTLAVCIFANLSAQRVCGTDQKMNDFFAKNPDALAKKQDLRNYLTSKNNTAKLPQTVVTIPVVVHVLHKANDPSQNISDAQIASQIAVLNADFRKLNADFNTVVPTAFQPFAADMEMVFCLATKKSDGSPTNGIERKQVPSNFNFANNYYQSSGLLAWDPTKYLNIWVGDMPSPYLGWAYLPDAAGFPMDGLAIGHNYFGTTGTATYPYNGGRTATHEIGHYFGFLHPWGEDGSLCGTLDNDDGCADTPAIDNPHGGGNIFPDNTNTCVWSANGAMFMNFMDYVTDSEMALFTNDQKIIKSNTLAGPRASLLNSNACTFLSVNEVEKANSINIFPNPTTQYISIASPLVNINEIEIFNAEGRMVKKATIKNETDKIDVRDFIPGVYYVRTYKDKDFIKSMKFFKK</sequence>
<dbReference type="GO" id="GO:0046872">
    <property type="term" value="F:metal ion binding"/>
    <property type="evidence" value="ECO:0007669"/>
    <property type="project" value="UniProtKB-KW"/>
</dbReference>
<dbReference type="InterPro" id="IPR008754">
    <property type="entry name" value="Peptidase_M43"/>
</dbReference>
<keyword evidence="8" id="KW-1015">Disulfide bond</keyword>
<feature type="domain" description="Secretion system C-terminal sorting" evidence="10">
    <location>
        <begin position="338"/>
        <end position="400"/>
    </location>
</feature>
<evidence type="ECO:0000256" key="1">
    <source>
        <dbReference type="ARBA" id="ARBA00008721"/>
    </source>
</evidence>
<accession>A0A4U8WJ49</accession>
<dbReference type="KEGG" id="ctai:NCTC12078_00738"/>
<dbReference type="InterPro" id="IPR024079">
    <property type="entry name" value="MetalloPept_cat_dom_sf"/>
</dbReference>
<name>A0A4U8WJ49_9FLAO</name>
<evidence type="ECO:0000256" key="7">
    <source>
        <dbReference type="ARBA" id="ARBA00023049"/>
    </source>
</evidence>
<dbReference type="GO" id="GO:0006508">
    <property type="term" value="P:proteolysis"/>
    <property type="evidence" value="ECO:0007669"/>
    <property type="project" value="UniProtKB-KW"/>
</dbReference>
<dbReference type="AlphaFoldDB" id="A0A4U8WJ49"/>
<dbReference type="NCBIfam" id="TIGR04183">
    <property type="entry name" value="Por_Secre_tail"/>
    <property type="match status" value="1"/>
</dbReference>
<keyword evidence="4" id="KW-0732">Signal</keyword>
<organism evidence="11 12">
    <name type="scientific">Chryseobacterium taihuense</name>
    <dbReference type="NCBI Taxonomy" id="1141221"/>
    <lineage>
        <taxon>Bacteria</taxon>
        <taxon>Pseudomonadati</taxon>
        <taxon>Bacteroidota</taxon>
        <taxon>Flavobacteriia</taxon>
        <taxon>Flavobacteriales</taxon>
        <taxon>Weeksellaceae</taxon>
        <taxon>Chryseobacterium group</taxon>
        <taxon>Chryseobacterium</taxon>
    </lineage>
</organism>
<reference evidence="11 12" key="1">
    <citation type="submission" date="2019-02" db="EMBL/GenBank/DDBJ databases">
        <authorList>
            <consortium name="Pathogen Informatics"/>
        </authorList>
    </citation>
    <scope>NUCLEOTIDE SEQUENCE [LARGE SCALE GENOMIC DNA]</scope>
    <source>
        <strain evidence="11 12">3012STDY6944375</strain>
    </source>
</reference>